<organism evidence="1 2">
    <name type="scientific">Lactiplantibacillus pentosus</name>
    <name type="common">Lactobacillus pentosus</name>
    <dbReference type="NCBI Taxonomy" id="1589"/>
    <lineage>
        <taxon>Bacteria</taxon>
        <taxon>Bacillati</taxon>
        <taxon>Bacillota</taxon>
        <taxon>Bacilli</taxon>
        <taxon>Lactobacillales</taxon>
        <taxon>Lactobacillaceae</taxon>
        <taxon>Lactiplantibacillus</taxon>
    </lineage>
</organism>
<sequence>MLFSKFKSCQLRPAGNSASNCKLSVVAASYVGFQAFLTTLERDGHRFKPTNHALNTGLPLTKPKTLAKWNFIAEHCQKHLPAWMVFERRTCADPTLDGLVVGSK</sequence>
<dbReference type="AlphaFoldDB" id="A0ABD7IRU8"/>
<protein>
    <submittedName>
        <fullName evidence="1">Uncharacterized protein</fullName>
    </submittedName>
</protein>
<gene>
    <name evidence="1" type="ORF">D6U18_06960</name>
</gene>
<evidence type="ECO:0000313" key="1">
    <source>
        <dbReference type="EMBL" id="RMW48912.1"/>
    </source>
</evidence>
<dbReference type="Proteomes" id="UP000276249">
    <property type="component" value="Unassembled WGS sequence"/>
</dbReference>
<evidence type="ECO:0000313" key="2">
    <source>
        <dbReference type="Proteomes" id="UP000276249"/>
    </source>
</evidence>
<proteinExistence type="predicted"/>
<accession>A0ABD7IRU8</accession>
<comment type="caution">
    <text evidence="1">The sequence shown here is derived from an EMBL/GenBank/DDBJ whole genome shotgun (WGS) entry which is preliminary data.</text>
</comment>
<reference evidence="1 2" key="1">
    <citation type="submission" date="2018-10" db="EMBL/GenBank/DDBJ databases">
        <title>Genome sequences of five Lactobacillus pentosus strains isolated from brines of traditionally fermented spanish-style green table olives and differences between them.</title>
        <authorList>
            <person name="Jimenez Diaz R."/>
        </authorList>
    </citation>
    <scope>NUCLEOTIDE SEQUENCE [LARGE SCALE GENOMIC DNA]</scope>
    <source>
        <strain evidence="1 2">IG10</strain>
    </source>
</reference>
<name>A0ABD7IRU8_LACPE</name>
<dbReference type="EMBL" id="RDCJ01000070">
    <property type="protein sequence ID" value="RMW48912.1"/>
    <property type="molecule type" value="Genomic_DNA"/>
</dbReference>